<name>A0A1H2GKD0_9BACT</name>
<evidence type="ECO:0000256" key="1">
    <source>
        <dbReference type="PROSITE-ProRule" id="PRU00169"/>
    </source>
</evidence>
<dbReference type="InterPro" id="IPR001789">
    <property type="entry name" value="Sig_transdc_resp-reg_receiver"/>
</dbReference>
<dbReference type="EMBL" id="FNLL01000005">
    <property type="protein sequence ID" value="SDU20070.1"/>
    <property type="molecule type" value="Genomic_DNA"/>
</dbReference>
<comment type="caution">
    <text evidence="1">Lacks conserved residue(s) required for the propagation of feature annotation.</text>
</comment>
<evidence type="ECO:0000313" key="4">
    <source>
        <dbReference type="Proteomes" id="UP000199608"/>
    </source>
</evidence>
<dbReference type="Gene3D" id="3.40.50.2300">
    <property type="match status" value="1"/>
</dbReference>
<accession>A0A1H2GKD0</accession>
<keyword evidence="4" id="KW-1185">Reference proteome</keyword>
<dbReference type="Pfam" id="PF00072">
    <property type="entry name" value="Response_reg"/>
    <property type="match status" value="1"/>
</dbReference>
<dbReference type="InterPro" id="IPR011006">
    <property type="entry name" value="CheY-like_superfamily"/>
</dbReference>
<dbReference type="GO" id="GO:0000160">
    <property type="term" value="P:phosphorelay signal transduction system"/>
    <property type="evidence" value="ECO:0007669"/>
    <property type="project" value="InterPro"/>
</dbReference>
<dbReference type="SUPFAM" id="SSF52172">
    <property type="entry name" value="CheY-like"/>
    <property type="match status" value="1"/>
</dbReference>
<dbReference type="Proteomes" id="UP000199608">
    <property type="component" value="Unassembled WGS sequence"/>
</dbReference>
<organism evidence="3 4">
    <name type="scientific">Desulfobacula phenolica</name>
    <dbReference type="NCBI Taxonomy" id="90732"/>
    <lineage>
        <taxon>Bacteria</taxon>
        <taxon>Pseudomonadati</taxon>
        <taxon>Thermodesulfobacteriota</taxon>
        <taxon>Desulfobacteria</taxon>
        <taxon>Desulfobacterales</taxon>
        <taxon>Desulfobacteraceae</taxon>
        <taxon>Desulfobacula</taxon>
    </lineage>
</organism>
<dbReference type="AlphaFoldDB" id="A0A1H2GKD0"/>
<proteinExistence type="predicted"/>
<evidence type="ECO:0000259" key="2">
    <source>
        <dbReference type="PROSITE" id="PS50110"/>
    </source>
</evidence>
<dbReference type="RefSeq" id="WP_014957220.1">
    <property type="nucleotide sequence ID" value="NZ_FNLL01000005.1"/>
</dbReference>
<dbReference type="PROSITE" id="PS50110">
    <property type="entry name" value="RESPONSE_REGULATORY"/>
    <property type="match status" value="1"/>
</dbReference>
<evidence type="ECO:0000313" key="3">
    <source>
        <dbReference type="EMBL" id="SDU20070.1"/>
    </source>
</evidence>
<sequence>MIHILLVSREKNAFEKLETAFSDNKITTEWTDKGQEALSRLTEKKIDLFITEEQLPDMTGRELIEKVLFKNAMMNCVVLSELAHDEFHEAYEGLGVLMQFPLVPDKEHVQKLLDHLNLIAQIASRTSKSKGE</sequence>
<reference evidence="4" key="1">
    <citation type="submission" date="2016-10" db="EMBL/GenBank/DDBJ databases">
        <authorList>
            <person name="Varghese N."/>
            <person name="Submissions S."/>
        </authorList>
    </citation>
    <scope>NUCLEOTIDE SEQUENCE [LARGE SCALE GENOMIC DNA]</scope>
    <source>
        <strain evidence="4">DSM 3384</strain>
    </source>
</reference>
<feature type="domain" description="Response regulatory" evidence="2">
    <location>
        <begin position="3"/>
        <end position="117"/>
    </location>
</feature>
<gene>
    <name evidence="3" type="ORF">SAMN04487931_105252</name>
</gene>
<protein>
    <submittedName>
        <fullName evidence="3">Response regulator receiver domain-containing protein</fullName>
    </submittedName>
</protein>